<evidence type="ECO:0000256" key="2">
    <source>
        <dbReference type="ARBA" id="ARBA00023125"/>
    </source>
</evidence>
<sequence length="113" mass="12795">MQDACRTRAVLDIVGDKWALLVVRVLKDGPLRFTELKRAIDGISQRMLTVTLRDLERDGILTRTVREVMPPHVSYELTSMGRTLREAAAPLLEWSIAHLPEIDAARAAYDDRP</sequence>
<keyword evidence="2" id="KW-0238">DNA-binding</keyword>
<comment type="caution">
    <text evidence="5">The sequence shown here is derived from an EMBL/GenBank/DDBJ whole genome shotgun (WGS) entry which is preliminary data.</text>
</comment>
<dbReference type="PANTHER" id="PTHR33204">
    <property type="entry name" value="TRANSCRIPTIONAL REGULATOR, MARR FAMILY"/>
    <property type="match status" value="1"/>
</dbReference>
<evidence type="ECO:0000313" key="6">
    <source>
        <dbReference type="Proteomes" id="UP000014139"/>
    </source>
</evidence>
<organism evidence="5 6">
    <name type="scientific">Amycolatopsis vancoresmycina DSM 44592</name>
    <dbReference type="NCBI Taxonomy" id="1292037"/>
    <lineage>
        <taxon>Bacteria</taxon>
        <taxon>Bacillati</taxon>
        <taxon>Actinomycetota</taxon>
        <taxon>Actinomycetes</taxon>
        <taxon>Pseudonocardiales</taxon>
        <taxon>Pseudonocardiaceae</taxon>
        <taxon>Amycolatopsis</taxon>
    </lineage>
</organism>
<feature type="domain" description="HTH hxlR-type" evidence="4">
    <location>
        <begin position="5"/>
        <end position="103"/>
    </location>
</feature>
<dbReference type="PATRIC" id="fig|1292037.4.peg.3609"/>
<keyword evidence="1" id="KW-0805">Transcription regulation</keyword>
<dbReference type="Proteomes" id="UP000014139">
    <property type="component" value="Unassembled WGS sequence"/>
</dbReference>
<dbReference type="InterPro" id="IPR002577">
    <property type="entry name" value="HTH_HxlR"/>
</dbReference>
<dbReference type="AlphaFoldDB" id="R1G691"/>
<dbReference type="InterPro" id="IPR036388">
    <property type="entry name" value="WH-like_DNA-bd_sf"/>
</dbReference>
<dbReference type="EMBL" id="AOUO01000251">
    <property type="protein sequence ID" value="EOD66953.1"/>
    <property type="molecule type" value="Genomic_DNA"/>
</dbReference>
<dbReference type="InterPro" id="IPR036390">
    <property type="entry name" value="WH_DNA-bd_sf"/>
</dbReference>
<keyword evidence="6" id="KW-1185">Reference proteome</keyword>
<dbReference type="PROSITE" id="PS51118">
    <property type="entry name" value="HTH_HXLR"/>
    <property type="match status" value="1"/>
</dbReference>
<dbReference type="Gene3D" id="1.10.10.10">
    <property type="entry name" value="Winged helix-like DNA-binding domain superfamily/Winged helix DNA-binding domain"/>
    <property type="match status" value="1"/>
</dbReference>
<dbReference type="SUPFAM" id="SSF46785">
    <property type="entry name" value="Winged helix' DNA-binding domain"/>
    <property type="match status" value="1"/>
</dbReference>
<gene>
    <name evidence="5" type="ORF">H480_18948</name>
</gene>
<evidence type="ECO:0000256" key="3">
    <source>
        <dbReference type="ARBA" id="ARBA00023163"/>
    </source>
</evidence>
<dbReference type="PANTHER" id="PTHR33204:SF39">
    <property type="entry name" value="TRANSCRIPTIONAL REGULATORY PROTEIN"/>
    <property type="match status" value="1"/>
</dbReference>
<dbReference type="OrthoDB" id="370168at2"/>
<dbReference type="RefSeq" id="WP_003086580.1">
    <property type="nucleotide sequence ID" value="NZ_AOUO01000251.1"/>
</dbReference>
<protein>
    <recommendedName>
        <fullName evidence="4">HTH hxlR-type domain-containing protein</fullName>
    </recommendedName>
</protein>
<dbReference type="Pfam" id="PF01638">
    <property type="entry name" value="HxlR"/>
    <property type="match status" value="1"/>
</dbReference>
<evidence type="ECO:0000256" key="1">
    <source>
        <dbReference type="ARBA" id="ARBA00023015"/>
    </source>
</evidence>
<reference evidence="5 6" key="1">
    <citation type="submission" date="2013-02" db="EMBL/GenBank/DDBJ databases">
        <title>Draft genome sequence of Amycolatopsis vancoresmycina strain DSM 44592T.</title>
        <authorList>
            <person name="Kumar S."/>
            <person name="Kaur N."/>
            <person name="Kaur C."/>
            <person name="Raghava G.P.S."/>
            <person name="Mayilraj S."/>
        </authorList>
    </citation>
    <scope>NUCLEOTIDE SEQUENCE [LARGE SCALE GENOMIC DNA]</scope>
    <source>
        <strain evidence="5 6">DSM 44592</strain>
    </source>
</reference>
<accession>R1G691</accession>
<evidence type="ECO:0000259" key="4">
    <source>
        <dbReference type="PROSITE" id="PS51118"/>
    </source>
</evidence>
<dbReference type="GO" id="GO:0003677">
    <property type="term" value="F:DNA binding"/>
    <property type="evidence" value="ECO:0007669"/>
    <property type="project" value="UniProtKB-KW"/>
</dbReference>
<evidence type="ECO:0000313" key="5">
    <source>
        <dbReference type="EMBL" id="EOD66953.1"/>
    </source>
</evidence>
<name>R1G691_9PSEU</name>
<keyword evidence="3" id="KW-0804">Transcription</keyword>
<proteinExistence type="predicted"/>